<feature type="region of interest" description="Disordered" evidence="1">
    <location>
        <begin position="284"/>
        <end position="330"/>
    </location>
</feature>
<name>A0A1E3ITT1_9TREE</name>
<feature type="region of interest" description="Disordered" evidence="1">
    <location>
        <begin position="198"/>
        <end position="224"/>
    </location>
</feature>
<feature type="compositionally biased region" description="Polar residues" evidence="1">
    <location>
        <begin position="477"/>
        <end position="493"/>
    </location>
</feature>
<dbReference type="KEGG" id="cdep:91085626"/>
<feature type="compositionally biased region" description="Polar residues" evidence="1">
    <location>
        <begin position="133"/>
        <end position="144"/>
    </location>
</feature>
<feature type="compositionally biased region" description="Polar residues" evidence="1">
    <location>
        <begin position="301"/>
        <end position="314"/>
    </location>
</feature>
<protein>
    <submittedName>
        <fullName evidence="2">Uncharacterized protein</fullName>
    </submittedName>
</protein>
<feature type="compositionally biased region" description="Basic and acidic residues" evidence="1">
    <location>
        <begin position="94"/>
        <end position="107"/>
    </location>
</feature>
<dbReference type="AlphaFoldDB" id="A0A1E3ITT1"/>
<feature type="region of interest" description="Disordered" evidence="1">
    <location>
        <begin position="682"/>
        <end position="713"/>
    </location>
</feature>
<feature type="region of interest" description="Disordered" evidence="1">
    <location>
        <begin position="778"/>
        <end position="799"/>
    </location>
</feature>
<evidence type="ECO:0000313" key="2">
    <source>
        <dbReference type="EMBL" id="WVN86252.1"/>
    </source>
</evidence>
<proteinExistence type="predicted"/>
<dbReference type="OrthoDB" id="2564619at2759"/>
<feature type="compositionally biased region" description="Low complexity" evidence="1">
    <location>
        <begin position="784"/>
        <end position="793"/>
    </location>
</feature>
<feature type="compositionally biased region" description="Basic and acidic residues" evidence="1">
    <location>
        <begin position="147"/>
        <end position="163"/>
    </location>
</feature>
<keyword evidence="3" id="KW-1185">Reference proteome</keyword>
<dbReference type="RefSeq" id="XP_066066952.1">
    <property type="nucleotide sequence ID" value="XM_066210855.1"/>
</dbReference>
<dbReference type="GeneID" id="91085626"/>
<feature type="compositionally biased region" description="Basic and acidic residues" evidence="1">
    <location>
        <begin position="685"/>
        <end position="694"/>
    </location>
</feature>
<organism evidence="2 3">
    <name type="scientific">Cryptococcus depauperatus CBS 7841</name>
    <dbReference type="NCBI Taxonomy" id="1295531"/>
    <lineage>
        <taxon>Eukaryota</taxon>
        <taxon>Fungi</taxon>
        <taxon>Dikarya</taxon>
        <taxon>Basidiomycota</taxon>
        <taxon>Agaricomycotina</taxon>
        <taxon>Tremellomycetes</taxon>
        <taxon>Tremellales</taxon>
        <taxon>Cryptococcaceae</taxon>
        <taxon>Cryptococcus</taxon>
    </lineage>
</organism>
<dbReference type="Proteomes" id="UP000094043">
    <property type="component" value="Chromosome 2"/>
</dbReference>
<feature type="region of interest" description="Disordered" evidence="1">
    <location>
        <begin position="477"/>
        <end position="500"/>
    </location>
</feature>
<sequence>MEESTSGKGVGRGESFSRTALNIEESPPPDEALWRWSRDIPTVSSDLPPVADLYGPTDLRASGVSEKDDAMEMVVSPSVGTDVGELGSSAGVSERQDDQAHDREQKIWQEASPAVKQTQQQGHVLNHGRAENSPRQSAGRSYSQDALRMENGDESLRMRRERGLGRKSKVDQMLGEGAEYARATMEMDKASLYGTFERRMGPVPPPRKNRAHPSANSSPISRAGKMASLRSNTVANAEMLILPTEKALNLSSPQHVYRRSASIDSLPSIHPSLSESINTLNGERRPLLTNSLPPFPVPSRLATQDPPSRTSFSTPPVHDSSETSNLTSAERTMLLRRARKLEYLLGTSLPESQISQHVVNPLSAVRVYDTKVDNAWPDHGLKWRKHDVPVWEREDCLVERASVADENVGLDMGDTSTKGKKLAQRALAALNLSIKPEGDDLKVYVSRQMRVTETVSKIFTEHISVNRDELADEVASLESTSANTTTSDGNWPDTSKEDENAKRIKRQQLAKLHRLLGVPVPPELLINRRASSDKLFSRHASNPAVSSASCCPERDSFIKPEGTTTGKWPKIKPFNRRKKEQVDESGLGGNMDLAFDSAASFMDMGPGKRLTKEERMMVRKRAAKLEQVLGKKPPLHYVSAITSRNNLFTPDDDHLSIYSSSSLEDLLYLVDHDQIKVAQAMEGLRPGHDNENRSRSNPHNSSRRTRSFSLTSQSSVCRENQYDFLNLTPEEFVSQQGSPLPMTTDPQSHAARRRRASKLSQFFGESVDLSKSPAELASMAPRRSISTSKSSLGSGTGKWKARRETMDAVLLDMWKRVQAEKGQDGIERLGDMIGTLKERRRAKPWETV</sequence>
<reference evidence="2" key="3">
    <citation type="submission" date="2024-01" db="EMBL/GenBank/DDBJ databases">
        <authorList>
            <person name="Coelho M.A."/>
            <person name="David-Palma M."/>
            <person name="Shea T."/>
            <person name="Sun S."/>
            <person name="Cuomo C.A."/>
            <person name="Heitman J."/>
        </authorList>
    </citation>
    <scope>NUCLEOTIDE SEQUENCE</scope>
    <source>
        <strain evidence="2">CBS 7841</strain>
    </source>
</reference>
<feature type="region of interest" description="Disordered" evidence="1">
    <location>
        <begin position="733"/>
        <end position="755"/>
    </location>
</feature>
<gene>
    <name evidence="2" type="ORF">L203_101413</name>
</gene>
<accession>A0A1E3ITT1</accession>
<evidence type="ECO:0000313" key="3">
    <source>
        <dbReference type="Proteomes" id="UP000094043"/>
    </source>
</evidence>
<evidence type="ECO:0000256" key="1">
    <source>
        <dbReference type="SAM" id="MobiDB-lite"/>
    </source>
</evidence>
<dbReference type="EMBL" id="CP143785">
    <property type="protein sequence ID" value="WVN86252.1"/>
    <property type="molecule type" value="Genomic_DNA"/>
</dbReference>
<feature type="region of interest" description="Disordered" evidence="1">
    <location>
        <begin position="1"/>
        <end position="163"/>
    </location>
</feature>
<reference evidence="2" key="1">
    <citation type="submission" date="2016-06" db="EMBL/GenBank/DDBJ databases">
        <authorList>
            <person name="Cuomo C."/>
            <person name="Litvintseva A."/>
            <person name="Heitman J."/>
            <person name="Chen Y."/>
            <person name="Sun S."/>
            <person name="Springer D."/>
            <person name="Dromer F."/>
            <person name="Young S."/>
            <person name="Zeng Q."/>
            <person name="Chapman S."/>
            <person name="Gujja S."/>
            <person name="Saif S."/>
            <person name="Birren B."/>
        </authorList>
    </citation>
    <scope>NUCLEOTIDE SEQUENCE</scope>
    <source>
        <strain evidence="2">CBS 7841</strain>
    </source>
</reference>
<dbReference type="VEuPathDB" id="FungiDB:L203_01228"/>
<reference evidence="2" key="2">
    <citation type="journal article" date="2022" name="Elife">
        <title>Obligate sexual reproduction of a homothallic fungus closely related to the Cryptococcus pathogenic species complex.</title>
        <authorList>
            <person name="Passer A.R."/>
            <person name="Clancey S.A."/>
            <person name="Shea T."/>
            <person name="David-Palma M."/>
            <person name="Averette A.F."/>
            <person name="Boekhout T."/>
            <person name="Porcel B.M."/>
            <person name="Nowrousian M."/>
            <person name="Cuomo C.A."/>
            <person name="Sun S."/>
            <person name="Heitman J."/>
            <person name="Coelho M.A."/>
        </authorList>
    </citation>
    <scope>NUCLEOTIDE SEQUENCE</scope>
    <source>
        <strain evidence="2">CBS 7841</strain>
    </source>
</reference>